<dbReference type="GO" id="GO:0005737">
    <property type="term" value="C:cytoplasm"/>
    <property type="evidence" value="ECO:0007669"/>
    <property type="project" value="TreeGrafter"/>
</dbReference>
<evidence type="ECO:0000313" key="7">
    <source>
        <dbReference type="Proteomes" id="UP000183967"/>
    </source>
</evidence>
<dbReference type="EC" id="3.5.99.6" evidence="4"/>
<dbReference type="GO" id="GO:0006046">
    <property type="term" value="P:N-acetylglucosamine catabolic process"/>
    <property type="evidence" value="ECO:0007669"/>
    <property type="project" value="UniProtKB-UniRule"/>
</dbReference>
<dbReference type="GO" id="GO:0042802">
    <property type="term" value="F:identical protein binding"/>
    <property type="evidence" value="ECO:0007669"/>
    <property type="project" value="TreeGrafter"/>
</dbReference>
<gene>
    <name evidence="4" type="primary">nagB</name>
    <name evidence="6" type="ORF">SAMN02745135_01946</name>
</gene>
<dbReference type="NCBIfam" id="TIGR00502">
    <property type="entry name" value="nagB"/>
    <property type="match status" value="1"/>
</dbReference>
<accession>A0A1M5VHZ2</accession>
<evidence type="ECO:0000256" key="2">
    <source>
        <dbReference type="ARBA" id="ARBA00022801"/>
    </source>
</evidence>
<dbReference type="InterPro" id="IPR018321">
    <property type="entry name" value="Glucosamine6P_isomerase_CS"/>
</dbReference>
<dbReference type="PROSITE" id="PS01161">
    <property type="entry name" value="GLC_GALNAC_ISOMERASE"/>
    <property type="match status" value="1"/>
</dbReference>
<dbReference type="Gene3D" id="3.40.50.1360">
    <property type="match status" value="1"/>
</dbReference>
<sequence length="241" mass="27030">MKVLIVKDYEEMSRKAANIVASQIILKPDSVIGLATGDTPKGMYRELIKLYNNGDIDFANIKTFNLDEYYGLPKENPQSYHYYMMENLFKHVNIKKENIHIPNGMAENIEKECEEYEKKIQQAGGIDLQVLGIGRNGHIGFNEPDLKFEAKAHLVELDEDTIKANSRFFNSIQEVPTKAISMGIKTIMHAKKIVLLASGKEKAEAIYKAVKGEITPKVPASVLQLHPDVILIADEEAASLL</sequence>
<feature type="active site" description="Proton acceptor; for ring-opening step" evidence="4">
    <location>
        <position position="138"/>
    </location>
</feature>
<comment type="similarity">
    <text evidence="4">Belongs to the glucosamine/galactosamine-6-phosphate isomerase family. NagB subfamily.</text>
</comment>
<dbReference type="OrthoDB" id="9791139at2"/>
<name>A0A1M5VHZ2_9FIRM</name>
<dbReference type="HAMAP" id="MF_01241">
    <property type="entry name" value="GlcN6P_deamin"/>
    <property type="match status" value="1"/>
</dbReference>
<protein>
    <recommendedName>
        <fullName evidence="4">Glucosamine-6-phosphate deaminase</fullName>
        <ecNumber evidence="4">3.5.99.6</ecNumber>
    </recommendedName>
    <alternativeName>
        <fullName evidence="4">GlcN6P deaminase</fullName>
        <shortName evidence="4">GNPDA</shortName>
    </alternativeName>
    <alternativeName>
        <fullName evidence="4">Glucosamine-6-phosphate isomerase</fullName>
    </alternativeName>
</protein>
<keyword evidence="7" id="KW-1185">Reference proteome</keyword>
<feature type="domain" description="Glucosamine/galactosamine-6-phosphate isomerase" evidence="5">
    <location>
        <begin position="16"/>
        <end position="224"/>
    </location>
</feature>
<dbReference type="UniPathway" id="UPA00629">
    <property type="reaction ID" value="UER00684"/>
</dbReference>
<comment type="function">
    <text evidence="4">Catalyzes the reversible isomerization-deamination of glucosamine 6-phosphate (GlcN6P) to form fructose 6-phosphate (Fru6P) and ammonium ion.</text>
</comment>
<dbReference type="SUPFAM" id="SSF100950">
    <property type="entry name" value="NagB/RpiA/CoA transferase-like"/>
    <property type="match status" value="1"/>
</dbReference>
<organism evidence="6 7">
    <name type="scientific">Caloranaerobacter azorensis DSM 13643</name>
    <dbReference type="NCBI Taxonomy" id="1121264"/>
    <lineage>
        <taxon>Bacteria</taxon>
        <taxon>Bacillati</taxon>
        <taxon>Bacillota</taxon>
        <taxon>Tissierellia</taxon>
        <taxon>Tissierellales</taxon>
        <taxon>Thermohalobacteraceae</taxon>
        <taxon>Caloranaerobacter</taxon>
    </lineage>
</organism>
<dbReference type="InterPro" id="IPR004547">
    <property type="entry name" value="Glucosamine6P_isomerase"/>
</dbReference>
<evidence type="ECO:0000259" key="5">
    <source>
        <dbReference type="Pfam" id="PF01182"/>
    </source>
</evidence>
<dbReference type="EMBL" id="FQXO01000060">
    <property type="protein sequence ID" value="SHH74841.1"/>
    <property type="molecule type" value="Genomic_DNA"/>
</dbReference>
<evidence type="ECO:0000256" key="3">
    <source>
        <dbReference type="ARBA" id="ARBA00023277"/>
    </source>
</evidence>
<comment type="pathway">
    <text evidence="4">Amino-sugar metabolism; N-acetylneuraminate degradation; D-fructose 6-phosphate from N-acetylneuraminate: step 5/5.</text>
</comment>
<dbReference type="InterPro" id="IPR037171">
    <property type="entry name" value="NagB/RpiA_transferase-like"/>
</dbReference>
<dbReference type="Proteomes" id="UP000183967">
    <property type="component" value="Unassembled WGS sequence"/>
</dbReference>
<dbReference type="RefSeq" id="WP_073197308.1">
    <property type="nucleotide sequence ID" value="NZ_FQXO01000060.1"/>
</dbReference>
<comment type="catalytic activity">
    <reaction evidence="1 4">
        <text>alpha-D-glucosamine 6-phosphate + H2O = beta-D-fructose 6-phosphate + NH4(+)</text>
        <dbReference type="Rhea" id="RHEA:12172"/>
        <dbReference type="ChEBI" id="CHEBI:15377"/>
        <dbReference type="ChEBI" id="CHEBI:28938"/>
        <dbReference type="ChEBI" id="CHEBI:57634"/>
        <dbReference type="ChEBI" id="CHEBI:75989"/>
        <dbReference type="EC" id="3.5.99.6"/>
    </reaction>
</comment>
<dbReference type="GO" id="GO:0005975">
    <property type="term" value="P:carbohydrate metabolic process"/>
    <property type="evidence" value="ECO:0007669"/>
    <property type="project" value="InterPro"/>
</dbReference>
<dbReference type="GO" id="GO:0004342">
    <property type="term" value="F:glucosamine-6-phosphate deaminase activity"/>
    <property type="evidence" value="ECO:0007669"/>
    <property type="project" value="UniProtKB-UniRule"/>
</dbReference>
<dbReference type="Pfam" id="PF01182">
    <property type="entry name" value="Glucosamine_iso"/>
    <property type="match status" value="1"/>
</dbReference>
<evidence type="ECO:0000256" key="1">
    <source>
        <dbReference type="ARBA" id="ARBA00000644"/>
    </source>
</evidence>
<dbReference type="GO" id="GO:0006043">
    <property type="term" value="P:glucosamine catabolic process"/>
    <property type="evidence" value="ECO:0007669"/>
    <property type="project" value="TreeGrafter"/>
</dbReference>
<proteinExistence type="inferred from homology"/>
<dbReference type="FunFam" id="3.40.50.1360:FF:000003">
    <property type="entry name" value="Glucosamine-6-phosphate deaminase"/>
    <property type="match status" value="1"/>
</dbReference>
<keyword evidence="2 4" id="KW-0378">Hydrolase</keyword>
<feature type="active site" description="Proton acceptor; for enolization step" evidence="4">
    <location>
        <position position="67"/>
    </location>
</feature>
<dbReference type="CDD" id="cd01399">
    <property type="entry name" value="GlcN6P_deaminase"/>
    <property type="match status" value="1"/>
</dbReference>
<feature type="active site" description="For ring-opening step" evidence="4">
    <location>
        <position position="143"/>
    </location>
</feature>
<dbReference type="PANTHER" id="PTHR11280:SF5">
    <property type="entry name" value="GLUCOSAMINE-6-PHOSPHATE ISOMERASE"/>
    <property type="match status" value="1"/>
</dbReference>
<comment type="caution">
    <text evidence="4">Lacks conserved residue(s) required for the propagation of feature annotation.</text>
</comment>
<keyword evidence="3 4" id="KW-0119">Carbohydrate metabolism</keyword>
<evidence type="ECO:0000313" key="6">
    <source>
        <dbReference type="EMBL" id="SHH74841.1"/>
    </source>
</evidence>
<feature type="active site" description="For ring-opening step" evidence="4">
    <location>
        <position position="136"/>
    </location>
</feature>
<reference evidence="7" key="1">
    <citation type="submission" date="2016-11" db="EMBL/GenBank/DDBJ databases">
        <authorList>
            <person name="Varghese N."/>
            <person name="Submissions S."/>
        </authorList>
    </citation>
    <scope>NUCLEOTIDE SEQUENCE [LARGE SCALE GENOMIC DNA]</scope>
    <source>
        <strain evidence="7">DSM 13643</strain>
    </source>
</reference>
<evidence type="ECO:0000256" key="4">
    <source>
        <dbReference type="HAMAP-Rule" id="MF_01241"/>
    </source>
</evidence>
<dbReference type="NCBIfam" id="NF001684">
    <property type="entry name" value="PRK00443.1-4"/>
    <property type="match status" value="1"/>
</dbReference>
<dbReference type="PANTHER" id="PTHR11280">
    <property type="entry name" value="GLUCOSAMINE-6-PHOSPHATE ISOMERASE"/>
    <property type="match status" value="1"/>
</dbReference>
<dbReference type="InterPro" id="IPR006148">
    <property type="entry name" value="Glc/Gal-6P_isomerase"/>
</dbReference>
<dbReference type="AlphaFoldDB" id="A0A1M5VHZ2"/>
<dbReference type="GO" id="GO:0019262">
    <property type="term" value="P:N-acetylneuraminate catabolic process"/>
    <property type="evidence" value="ECO:0007669"/>
    <property type="project" value="UniProtKB-UniRule"/>
</dbReference>